<reference evidence="4" key="1">
    <citation type="submission" date="2025-08" db="UniProtKB">
        <authorList>
            <consortium name="RefSeq"/>
        </authorList>
    </citation>
    <scope>IDENTIFICATION</scope>
</reference>
<feature type="compositionally biased region" description="Basic and acidic residues" evidence="1">
    <location>
        <begin position="1"/>
        <end position="11"/>
    </location>
</feature>
<dbReference type="PaxDb" id="121845-A0A1S4EMF6"/>
<evidence type="ECO:0000259" key="2">
    <source>
        <dbReference type="SMART" id="SM00198"/>
    </source>
</evidence>
<feature type="compositionally biased region" description="Low complexity" evidence="1">
    <location>
        <begin position="323"/>
        <end position="361"/>
    </location>
</feature>
<feature type="compositionally biased region" description="Polar residues" evidence="1">
    <location>
        <begin position="394"/>
        <end position="408"/>
    </location>
</feature>
<feature type="compositionally biased region" description="Low complexity" evidence="1">
    <location>
        <begin position="263"/>
        <end position="301"/>
    </location>
</feature>
<dbReference type="STRING" id="121845.A0A1S4EMF6"/>
<dbReference type="Proteomes" id="UP000079169">
    <property type="component" value="Unplaced"/>
</dbReference>
<feature type="region of interest" description="Disordered" evidence="1">
    <location>
        <begin position="1"/>
        <end position="65"/>
    </location>
</feature>
<feature type="compositionally biased region" description="Low complexity" evidence="1">
    <location>
        <begin position="231"/>
        <end position="241"/>
    </location>
</feature>
<name>A0A1S4EMF6_DIACI</name>
<organism evidence="3 4">
    <name type="scientific">Diaphorina citri</name>
    <name type="common">Asian citrus psyllid</name>
    <dbReference type="NCBI Taxonomy" id="121845"/>
    <lineage>
        <taxon>Eukaryota</taxon>
        <taxon>Metazoa</taxon>
        <taxon>Ecdysozoa</taxon>
        <taxon>Arthropoda</taxon>
        <taxon>Hexapoda</taxon>
        <taxon>Insecta</taxon>
        <taxon>Pterygota</taxon>
        <taxon>Neoptera</taxon>
        <taxon>Paraneoptera</taxon>
        <taxon>Hemiptera</taxon>
        <taxon>Sternorrhyncha</taxon>
        <taxon>Psylloidea</taxon>
        <taxon>Psyllidae</taxon>
        <taxon>Diaphorininae</taxon>
        <taxon>Diaphorina</taxon>
    </lineage>
</organism>
<dbReference type="Pfam" id="PF00188">
    <property type="entry name" value="CAP"/>
    <property type="match status" value="1"/>
</dbReference>
<dbReference type="GO" id="GO:0005576">
    <property type="term" value="C:extracellular region"/>
    <property type="evidence" value="ECO:0007669"/>
    <property type="project" value="UniProtKB-SubCell"/>
</dbReference>
<dbReference type="SMART" id="SM00198">
    <property type="entry name" value="SCP"/>
    <property type="match status" value="1"/>
</dbReference>
<feature type="compositionally biased region" description="Basic and acidic residues" evidence="1">
    <location>
        <begin position="305"/>
        <end position="317"/>
    </location>
</feature>
<feature type="domain" description="SCP" evidence="2">
    <location>
        <begin position="515"/>
        <end position="669"/>
    </location>
</feature>
<dbReference type="InterPro" id="IPR018244">
    <property type="entry name" value="Allrgn_V5/Tpx1_CS"/>
</dbReference>
<dbReference type="InterPro" id="IPR034113">
    <property type="entry name" value="SCP_GAPR1-like"/>
</dbReference>
<dbReference type="InterPro" id="IPR014044">
    <property type="entry name" value="CAP_dom"/>
</dbReference>
<dbReference type="Gene3D" id="3.40.33.10">
    <property type="entry name" value="CAP"/>
    <property type="match status" value="1"/>
</dbReference>
<feature type="compositionally biased region" description="Polar residues" evidence="1">
    <location>
        <begin position="220"/>
        <end position="230"/>
    </location>
</feature>
<dbReference type="CDD" id="cd05382">
    <property type="entry name" value="CAP_GAPR1-like"/>
    <property type="match status" value="1"/>
</dbReference>
<evidence type="ECO:0000313" key="4">
    <source>
        <dbReference type="RefSeq" id="XP_017303361.1"/>
    </source>
</evidence>
<dbReference type="GeneID" id="103518622"/>
<protein>
    <submittedName>
        <fullName evidence="4">Mucin-5AC-like isoform X1</fullName>
    </submittedName>
</protein>
<feature type="compositionally biased region" description="Basic and acidic residues" evidence="1">
    <location>
        <begin position="201"/>
        <end position="213"/>
    </location>
</feature>
<dbReference type="SMR" id="A0A1S4EMF6"/>
<dbReference type="RefSeq" id="XP_017303361.1">
    <property type="nucleotide sequence ID" value="XM_017447872.1"/>
</dbReference>
<proteinExistence type="predicted"/>
<dbReference type="InterPro" id="IPR001283">
    <property type="entry name" value="CRISP-related"/>
</dbReference>
<evidence type="ECO:0000313" key="3">
    <source>
        <dbReference type="Proteomes" id="UP000079169"/>
    </source>
</evidence>
<dbReference type="PROSITE" id="PS01009">
    <property type="entry name" value="CRISP_1"/>
    <property type="match status" value="1"/>
</dbReference>
<dbReference type="SUPFAM" id="SSF55797">
    <property type="entry name" value="PR-1-like"/>
    <property type="match status" value="1"/>
</dbReference>
<gene>
    <name evidence="4" type="primary">LOC103518622</name>
</gene>
<dbReference type="PRINTS" id="PR00837">
    <property type="entry name" value="V5TPXLIKE"/>
</dbReference>
<sequence>MTSRQLEEMMKKQNIPIGQSSYGSPGTGTAGHKVRNWGILSRQPPQTTSNRPQFGSTNSDLGSLTNDLTMTSRELEEMMKKQNIPIVSNITSRPSNTAATTGPFEELLSKFNPKTPSLPPASLLNANPSFNRDPLSNYNSSPNAGSRSNSFGPPSTNSFGRPSTNSFGPPSTNSFGPPSTNSFGTPSGSSDSKSDSGLTVDKLKQLFKEHESFPIKAKTSAPSTNSFGTPSGSSDSKSDSGLTVDKLKQLFKEHESFPIKAKTSAPSTNSFSPPSTNSFGTPSTNSFGTPSGSSDSKSDSGLTVDKLKQLFKEHESFPIKAKTSAPSTNSFSPPSTNSFGTPSTNSFGTPSGSSDSKSDSGLTVDSLKQLFKEHESFPIKAKTSAPPKGKPSFNRGSSNAGRRSNNKASGKKRKPTNDAPATPEAGRWVGDVFIPADIDAIDMPEILKMSAARHIAKKKLEKQQQTDTGRAIEREVSGPLQFKGNDPEIKRINRELLKRDGGYILDGDFYQKTNEARERALELHDEYRALHYGCEMAYDDRLDKVAQAYADHLAERVAKYGMQEMKHSTGTKLGENLFKTASDDHLIKDPVKVVEDAVDSWYSEISTYNDYGNPDTINTDTSRFCIGHFTQLVWRDSRYLGFGISRYVYNGTAVYIVVCNYDPAGNVVGLYASNVLKEGDWDDEGPPEVFCPRRTVYPHANDTQPPETYFHDDDGNIIDLEGNVYVDTARYYLQRRANGQA</sequence>
<keyword evidence="3" id="KW-1185">Reference proteome</keyword>
<feature type="compositionally biased region" description="Polar residues" evidence="1">
    <location>
        <begin position="124"/>
        <end position="186"/>
    </location>
</feature>
<dbReference type="PANTHER" id="PTHR10334">
    <property type="entry name" value="CYSTEINE-RICH SECRETORY PROTEIN-RELATED"/>
    <property type="match status" value="1"/>
</dbReference>
<feature type="compositionally biased region" description="Polar residues" evidence="1">
    <location>
        <begin position="43"/>
        <end position="65"/>
    </location>
</feature>
<dbReference type="PROSITE" id="PS01010">
    <property type="entry name" value="CRISP_2"/>
    <property type="match status" value="1"/>
</dbReference>
<accession>A0A1S4EMF6</accession>
<feature type="region of interest" description="Disordered" evidence="1">
    <location>
        <begin position="118"/>
        <end position="425"/>
    </location>
</feature>
<evidence type="ECO:0000256" key="1">
    <source>
        <dbReference type="SAM" id="MobiDB-lite"/>
    </source>
</evidence>
<feature type="compositionally biased region" description="Low complexity" evidence="1">
    <location>
        <begin position="187"/>
        <end position="197"/>
    </location>
</feature>
<dbReference type="InterPro" id="IPR035940">
    <property type="entry name" value="CAP_sf"/>
</dbReference>
<dbReference type="AlphaFoldDB" id="A0A1S4EMF6"/>
<feature type="compositionally biased region" description="Basic and acidic residues" evidence="1">
    <location>
        <begin position="245"/>
        <end position="257"/>
    </location>
</feature>
<dbReference type="KEGG" id="dci:103518622"/>